<keyword evidence="5" id="KW-0597">Phosphoprotein</keyword>
<evidence type="ECO:0000256" key="7">
    <source>
        <dbReference type="ARBA" id="ARBA00022692"/>
    </source>
</evidence>
<feature type="domain" description="Histidine kinase" evidence="12">
    <location>
        <begin position="459"/>
        <end position="692"/>
    </location>
</feature>
<dbReference type="InterPro" id="IPR033463">
    <property type="entry name" value="sCache_3"/>
</dbReference>
<dbReference type="Gene3D" id="1.10.287.130">
    <property type="match status" value="1"/>
</dbReference>
<evidence type="ECO:0000256" key="11">
    <source>
        <dbReference type="SAM" id="Phobius"/>
    </source>
</evidence>
<evidence type="ECO:0000256" key="6">
    <source>
        <dbReference type="ARBA" id="ARBA00022679"/>
    </source>
</evidence>
<evidence type="ECO:0000259" key="14">
    <source>
        <dbReference type="PROSITE" id="PS50113"/>
    </source>
</evidence>
<evidence type="ECO:0000256" key="3">
    <source>
        <dbReference type="ARBA" id="ARBA00012438"/>
    </source>
</evidence>
<dbReference type="SMART" id="SM00091">
    <property type="entry name" value="PAS"/>
    <property type="match status" value="1"/>
</dbReference>
<keyword evidence="10 11" id="KW-0472">Membrane</keyword>
<organism evidence="16 17">
    <name type="scientific">Nitratidesulfovibrio vulgaris (strain DP4)</name>
    <name type="common">Desulfovibrio vulgaris</name>
    <dbReference type="NCBI Taxonomy" id="391774"/>
    <lineage>
        <taxon>Bacteria</taxon>
        <taxon>Pseudomonadati</taxon>
        <taxon>Thermodesulfobacteriota</taxon>
        <taxon>Desulfovibrionia</taxon>
        <taxon>Desulfovibrionales</taxon>
        <taxon>Desulfovibrionaceae</taxon>
        <taxon>Nitratidesulfovibrio</taxon>
    </lineage>
</organism>
<evidence type="ECO:0000256" key="5">
    <source>
        <dbReference type="ARBA" id="ARBA00022553"/>
    </source>
</evidence>
<evidence type="ECO:0000256" key="10">
    <source>
        <dbReference type="ARBA" id="ARBA00023136"/>
    </source>
</evidence>
<evidence type="ECO:0000313" key="16">
    <source>
        <dbReference type="EMBL" id="ABM29740.1"/>
    </source>
</evidence>
<dbReference type="AlphaFoldDB" id="A0A0H3ABE3"/>
<comment type="subcellular location">
    <subcellularLocation>
        <location evidence="2">Cell membrane</location>
        <topology evidence="2">Multi-pass membrane protein</topology>
    </subcellularLocation>
</comment>
<evidence type="ECO:0000256" key="4">
    <source>
        <dbReference type="ARBA" id="ARBA00022475"/>
    </source>
</evidence>
<dbReference type="CDD" id="cd00082">
    <property type="entry name" value="HisKA"/>
    <property type="match status" value="1"/>
</dbReference>
<dbReference type="RefSeq" id="WP_011793044.1">
    <property type="nucleotide sequence ID" value="NC_008751.1"/>
</dbReference>
<keyword evidence="6 16" id="KW-0808">Transferase</keyword>
<keyword evidence="7 11" id="KW-0812">Transmembrane</keyword>
<comment type="catalytic activity">
    <reaction evidence="1">
        <text>ATP + protein L-histidine = ADP + protein N-phospho-L-histidine.</text>
        <dbReference type="EC" id="2.7.13.3"/>
    </reaction>
</comment>
<dbReference type="PROSITE" id="PS50885">
    <property type="entry name" value="HAMP"/>
    <property type="match status" value="1"/>
</dbReference>
<dbReference type="NCBIfam" id="TIGR00229">
    <property type="entry name" value="sensory_box"/>
    <property type="match status" value="1"/>
</dbReference>
<dbReference type="SUPFAM" id="SSF55785">
    <property type="entry name" value="PYP-like sensor domain (PAS domain)"/>
    <property type="match status" value="1"/>
</dbReference>
<reference evidence="17" key="1">
    <citation type="journal article" date="2009" name="Environ. Microbiol.">
        <title>Contribution of mobile genetic elements to Desulfovibrio vulgaris genome plasticity.</title>
        <authorList>
            <person name="Walker C.B."/>
            <person name="Stolyar S."/>
            <person name="Chivian D."/>
            <person name="Pinel N."/>
            <person name="Gabster J.A."/>
            <person name="Dehal P.S."/>
            <person name="He Z."/>
            <person name="Yang Z.K."/>
            <person name="Yen H.C."/>
            <person name="Zhou J."/>
            <person name="Wall J.D."/>
            <person name="Hazen T.C."/>
            <person name="Arkin A.P."/>
            <person name="Stahl D.A."/>
        </authorList>
    </citation>
    <scope>NUCLEOTIDE SEQUENCE [LARGE SCALE GENOMIC DNA]</scope>
    <source>
        <strain evidence="17">DP4</strain>
    </source>
</reference>
<keyword evidence="8 16" id="KW-0418">Kinase</keyword>
<dbReference type="KEGG" id="dvl:Dvul_2729"/>
<dbReference type="PRINTS" id="PR00344">
    <property type="entry name" value="BCTRLSENSOR"/>
</dbReference>
<accession>A0A0H3ABE3</accession>
<dbReference type="Pfam" id="PF00512">
    <property type="entry name" value="HisKA"/>
    <property type="match status" value="1"/>
</dbReference>
<dbReference type="Pfam" id="PF17203">
    <property type="entry name" value="sCache_3_2"/>
    <property type="match status" value="1"/>
</dbReference>
<evidence type="ECO:0000256" key="9">
    <source>
        <dbReference type="ARBA" id="ARBA00022989"/>
    </source>
</evidence>
<name>A0A0H3ABE3_NITV4</name>
<proteinExistence type="predicted"/>
<feature type="domain" description="PAS" evidence="13">
    <location>
        <begin position="322"/>
        <end position="367"/>
    </location>
</feature>
<dbReference type="HOGENOM" id="CLU_426245_0_0_7"/>
<dbReference type="GO" id="GO:0005886">
    <property type="term" value="C:plasma membrane"/>
    <property type="evidence" value="ECO:0007669"/>
    <property type="project" value="UniProtKB-SubCell"/>
</dbReference>
<dbReference type="InterPro" id="IPR013656">
    <property type="entry name" value="PAS_4"/>
</dbReference>
<sequence length="702" mass="76562" precursor="true">MPRIPLLQRFSLRCMPFRHKINMGITLIVLLVAVLISIYVTRLATEALLDEGKRRGTALATNIALRAADSLLSSDLLRLSNIVNDLRGVDRDVVYGFILDDTGTVMAHTFGKTFPVELLKVNRLEPQQDAATLLLDTGQGHIYDFAAAVRIAGKPLGTVRVGLSRGKIVESVNDLALTITLVCGISLAIATLIGTQFAHRVTRRLNALREHAENIVCSELGMERSTFATRRHCWDTHRCDDRDCPAFGGPGKRCWVMLGTRCPRCSAALEAGTLPGECHGCLEASQPGDEIEELADAFNVLAGALHSRIEELRATERDLTRQQELLHTTLEATPDLVAMFDDEGRCLTVNRAYADFAGREPDELTGRHEKDILPEAVAGAFAADTVRVFATGQPSHLETSLQRHGKTHHFHVVKVPVFDETRRVSGVLSTARDITELRDYQGQLLQSQKMESIGKLAGGVAHEINTPLGIILGYAQLLQDDVPQGQLRDDLGIIEKQAKFCRKIVSDLLGFSRQTESQKKEMCFNNSIMEVVSLVRHTFSLENVEIITVLDDRLPIIYGAPDKLKQVWMNLLNNALGALPHGGIVKIRTRLDIAHMTVTAEFADTGTGVASENLRKIFDPFFSTKPVGKGTGLGLSVSFGIIEDHQGSLEAVSPLPEGTITEPLPAGVLAAAPQGEVPGPGTLLRVTLPLEPINPPPPPQEG</sequence>
<dbReference type="PANTHER" id="PTHR43065">
    <property type="entry name" value="SENSOR HISTIDINE KINASE"/>
    <property type="match status" value="1"/>
</dbReference>
<dbReference type="InterPro" id="IPR000700">
    <property type="entry name" value="PAS-assoc_C"/>
</dbReference>
<dbReference type="InterPro" id="IPR036097">
    <property type="entry name" value="HisK_dim/P_sf"/>
</dbReference>
<dbReference type="InterPro" id="IPR004358">
    <property type="entry name" value="Sig_transdc_His_kin-like_C"/>
</dbReference>
<evidence type="ECO:0000256" key="1">
    <source>
        <dbReference type="ARBA" id="ARBA00000085"/>
    </source>
</evidence>
<dbReference type="Proteomes" id="UP000009173">
    <property type="component" value="Chromosome"/>
</dbReference>
<dbReference type="InterPro" id="IPR003661">
    <property type="entry name" value="HisK_dim/P_dom"/>
</dbReference>
<evidence type="ECO:0000259" key="12">
    <source>
        <dbReference type="PROSITE" id="PS50109"/>
    </source>
</evidence>
<feature type="transmembrane region" description="Helical" evidence="11">
    <location>
        <begin position="21"/>
        <end position="40"/>
    </location>
</feature>
<dbReference type="PROSITE" id="PS50109">
    <property type="entry name" value="HIS_KIN"/>
    <property type="match status" value="1"/>
</dbReference>
<feature type="domain" description="HAMP" evidence="15">
    <location>
        <begin position="288"/>
        <end position="310"/>
    </location>
</feature>
<dbReference type="SUPFAM" id="SSF47384">
    <property type="entry name" value="Homodimeric domain of signal transducing histidine kinase"/>
    <property type="match status" value="1"/>
</dbReference>
<dbReference type="GO" id="GO:0000155">
    <property type="term" value="F:phosphorelay sensor kinase activity"/>
    <property type="evidence" value="ECO:0007669"/>
    <property type="project" value="InterPro"/>
</dbReference>
<dbReference type="PANTHER" id="PTHR43065:SF42">
    <property type="entry name" value="TWO-COMPONENT SENSOR PPRA"/>
    <property type="match status" value="1"/>
</dbReference>
<dbReference type="SMART" id="SM00387">
    <property type="entry name" value="HATPase_c"/>
    <property type="match status" value="1"/>
</dbReference>
<evidence type="ECO:0000256" key="8">
    <source>
        <dbReference type="ARBA" id="ARBA00022777"/>
    </source>
</evidence>
<dbReference type="SMART" id="SM00388">
    <property type="entry name" value="HisKA"/>
    <property type="match status" value="1"/>
</dbReference>
<evidence type="ECO:0000259" key="13">
    <source>
        <dbReference type="PROSITE" id="PS50112"/>
    </source>
</evidence>
<dbReference type="Pfam" id="PF02518">
    <property type="entry name" value="HATPase_c"/>
    <property type="match status" value="1"/>
</dbReference>
<dbReference type="EC" id="2.7.13.3" evidence="3"/>
<dbReference type="SUPFAM" id="SSF55874">
    <property type="entry name" value="ATPase domain of HSP90 chaperone/DNA topoisomerase II/histidine kinase"/>
    <property type="match status" value="1"/>
</dbReference>
<dbReference type="InterPro" id="IPR005467">
    <property type="entry name" value="His_kinase_dom"/>
</dbReference>
<dbReference type="Pfam" id="PF08448">
    <property type="entry name" value="PAS_4"/>
    <property type="match status" value="1"/>
</dbReference>
<feature type="domain" description="PAC" evidence="14">
    <location>
        <begin position="393"/>
        <end position="446"/>
    </location>
</feature>
<dbReference type="PROSITE" id="PS50113">
    <property type="entry name" value="PAC"/>
    <property type="match status" value="1"/>
</dbReference>
<dbReference type="InterPro" id="IPR035965">
    <property type="entry name" value="PAS-like_dom_sf"/>
</dbReference>
<dbReference type="Gene3D" id="3.30.450.20">
    <property type="entry name" value="PAS domain"/>
    <property type="match status" value="1"/>
</dbReference>
<dbReference type="InterPro" id="IPR036890">
    <property type="entry name" value="HATPase_C_sf"/>
</dbReference>
<protein>
    <recommendedName>
        <fullName evidence="3">histidine kinase</fullName>
        <ecNumber evidence="3">2.7.13.3</ecNumber>
    </recommendedName>
</protein>
<keyword evidence="9 11" id="KW-1133">Transmembrane helix</keyword>
<evidence type="ECO:0000259" key="15">
    <source>
        <dbReference type="PROSITE" id="PS50885"/>
    </source>
</evidence>
<keyword evidence="4" id="KW-1003">Cell membrane</keyword>
<dbReference type="Gene3D" id="3.30.565.10">
    <property type="entry name" value="Histidine kinase-like ATPase, C-terminal domain"/>
    <property type="match status" value="1"/>
</dbReference>
<evidence type="ECO:0000256" key="2">
    <source>
        <dbReference type="ARBA" id="ARBA00004651"/>
    </source>
</evidence>
<dbReference type="EMBL" id="CP000527">
    <property type="protein sequence ID" value="ABM29740.1"/>
    <property type="molecule type" value="Genomic_DNA"/>
</dbReference>
<dbReference type="InterPro" id="IPR003594">
    <property type="entry name" value="HATPase_dom"/>
</dbReference>
<dbReference type="InterPro" id="IPR000014">
    <property type="entry name" value="PAS"/>
</dbReference>
<dbReference type="CDD" id="cd00130">
    <property type="entry name" value="PAS"/>
    <property type="match status" value="1"/>
</dbReference>
<dbReference type="PROSITE" id="PS50112">
    <property type="entry name" value="PAS"/>
    <property type="match status" value="1"/>
</dbReference>
<gene>
    <name evidence="16" type="ordered locus">Dvul_2729</name>
</gene>
<evidence type="ECO:0000313" key="17">
    <source>
        <dbReference type="Proteomes" id="UP000009173"/>
    </source>
</evidence>
<dbReference type="InterPro" id="IPR003660">
    <property type="entry name" value="HAMP_dom"/>
</dbReference>